<dbReference type="AlphaFoldDB" id="A0A383D840"/>
<dbReference type="EMBL" id="UINC01214685">
    <property type="protein sequence ID" value="SVE40028.1"/>
    <property type="molecule type" value="Genomic_DNA"/>
</dbReference>
<name>A0A383D840_9ZZZZ</name>
<dbReference type="NCBIfam" id="TIGR04396">
    <property type="entry name" value="surf_polysacc"/>
    <property type="match status" value="1"/>
</dbReference>
<gene>
    <name evidence="1" type="ORF">METZ01_LOCUS492882</name>
</gene>
<protein>
    <submittedName>
        <fullName evidence="1">Uncharacterized protein</fullName>
    </submittedName>
</protein>
<reference evidence="1" key="1">
    <citation type="submission" date="2018-05" db="EMBL/GenBank/DDBJ databases">
        <authorList>
            <person name="Lanie J.A."/>
            <person name="Ng W.-L."/>
            <person name="Kazmierczak K.M."/>
            <person name="Andrzejewski T.M."/>
            <person name="Davidsen T.M."/>
            <person name="Wayne K.J."/>
            <person name="Tettelin H."/>
            <person name="Glass J.I."/>
            <person name="Rusch D."/>
            <person name="Podicherti R."/>
            <person name="Tsui H.-C.T."/>
            <person name="Winkler M.E."/>
        </authorList>
    </citation>
    <scope>NUCLEOTIDE SEQUENCE</scope>
</reference>
<dbReference type="InterPro" id="IPR030906">
    <property type="entry name" value="Surf_polysacc"/>
</dbReference>
<organism evidence="1">
    <name type="scientific">marine metagenome</name>
    <dbReference type="NCBI Taxonomy" id="408172"/>
    <lineage>
        <taxon>unclassified sequences</taxon>
        <taxon>metagenomes</taxon>
        <taxon>ecological metagenomes</taxon>
    </lineage>
</organism>
<proteinExistence type="predicted"/>
<feature type="non-terminal residue" evidence="1">
    <location>
        <position position="210"/>
    </location>
</feature>
<accession>A0A383D840</accession>
<sequence length="210" mass="24627">MNILIPIEISSRELSYKIYLSHLLALKGFKCYLGYKSIIWHLTEKMQGYIYFDKGYHKGISDKIYDSVKKNKGVIISLEEEGAVDYPDNQTLLTRYSRNLFSAADLVFLWGIHQSNYFNDRFAEDKKVVVSGHPRFQLLKEKYHLLYQDEVDALKSEYGEFILISLNMGYGNNIMGDDYILDEYGRWFDNIQSIVDFDKKKFDTFISLAK</sequence>
<evidence type="ECO:0000313" key="1">
    <source>
        <dbReference type="EMBL" id="SVE40028.1"/>
    </source>
</evidence>